<reference evidence="2" key="2">
    <citation type="submission" date="2015-03" db="UniProtKB">
        <authorList>
            <consortium name="EnsemblPlants"/>
        </authorList>
    </citation>
    <scope>IDENTIFICATION</scope>
</reference>
<proteinExistence type="predicted"/>
<feature type="region of interest" description="Disordered" evidence="1">
    <location>
        <begin position="1"/>
        <end position="36"/>
    </location>
</feature>
<dbReference type="Proteomes" id="UP000026960">
    <property type="component" value="Chromosome 6"/>
</dbReference>
<dbReference type="Gramene" id="OBART06G07790.1">
    <property type="protein sequence ID" value="OBART06G07790.1"/>
    <property type="gene ID" value="OBART06G07790"/>
</dbReference>
<evidence type="ECO:0000313" key="2">
    <source>
        <dbReference type="EnsemblPlants" id="OBART06G07790.1"/>
    </source>
</evidence>
<accession>A0A0D3GED3</accession>
<dbReference type="EnsemblPlants" id="OBART06G07790.1">
    <property type="protein sequence ID" value="OBART06G07790.1"/>
    <property type="gene ID" value="OBART06G07790"/>
</dbReference>
<sequence>MMVGTGSVAAEAGRRGPAAVMDGGHGIPPPDFHRIPEFRRQNSPVLSRHRCHSDPRPHVAATASLRASDVGMRG</sequence>
<reference evidence="2" key="1">
    <citation type="journal article" date="2009" name="Rice">
        <title>De Novo Next Generation Sequencing of Plant Genomes.</title>
        <authorList>
            <person name="Rounsley S."/>
            <person name="Marri P.R."/>
            <person name="Yu Y."/>
            <person name="He R."/>
            <person name="Sisneros N."/>
            <person name="Goicoechea J.L."/>
            <person name="Lee S.J."/>
            <person name="Angelova A."/>
            <person name="Kudrna D."/>
            <person name="Luo M."/>
            <person name="Affourtit J."/>
            <person name="Desany B."/>
            <person name="Knight J."/>
            <person name="Niazi F."/>
            <person name="Egholm M."/>
            <person name="Wing R.A."/>
        </authorList>
    </citation>
    <scope>NUCLEOTIDE SEQUENCE [LARGE SCALE GENOMIC DNA]</scope>
    <source>
        <strain evidence="2">cv. IRGC 105608</strain>
    </source>
</reference>
<name>A0A0D3GED3_9ORYZ</name>
<organism evidence="2">
    <name type="scientific">Oryza barthii</name>
    <dbReference type="NCBI Taxonomy" id="65489"/>
    <lineage>
        <taxon>Eukaryota</taxon>
        <taxon>Viridiplantae</taxon>
        <taxon>Streptophyta</taxon>
        <taxon>Embryophyta</taxon>
        <taxon>Tracheophyta</taxon>
        <taxon>Spermatophyta</taxon>
        <taxon>Magnoliopsida</taxon>
        <taxon>Liliopsida</taxon>
        <taxon>Poales</taxon>
        <taxon>Poaceae</taxon>
        <taxon>BOP clade</taxon>
        <taxon>Oryzoideae</taxon>
        <taxon>Oryzeae</taxon>
        <taxon>Oryzinae</taxon>
        <taxon>Oryza</taxon>
    </lineage>
</organism>
<dbReference type="AlphaFoldDB" id="A0A0D3GED3"/>
<keyword evidence="3" id="KW-1185">Reference proteome</keyword>
<protein>
    <submittedName>
        <fullName evidence="2">Uncharacterized protein</fullName>
    </submittedName>
</protein>
<dbReference type="HOGENOM" id="CLU_2691637_0_0_1"/>
<evidence type="ECO:0000256" key="1">
    <source>
        <dbReference type="SAM" id="MobiDB-lite"/>
    </source>
</evidence>
<dbReference type="PaxDb" id="65489-OBART06G07790.1"/>
<evidence type="ECO:0000313" key="3">
    <source>
        <dbReference type="Proteomes" id="UP000026960"/>
    </source>
</evidence>